<dbReference type="Gene3D" id="3.30.950.30">
    <property type="entry name" value="Schlafen, AAA domain"/>
    <property type="match status" value="1"/>
</dbReference>
<evidence type="ECO:0000259" key="1">
    <source>
        <dbReference type="Pfam" id="PF04326"/>
    </source>
</evidence>
<dbReference type="EMBL" id="BOOY01000041">
    <property type="protein sequence ID" value="GIJ06420.1"/>
    <property type="molecule type" value="Genomic_DNA"/>
</dbReference>
<dbReference type="RefSeq" id="WP_203941597.1">
    <property type="nucleotide sequence ID" value="NZ_BAAAGJ010000013.1"/>
</dbReference>
<accession>A0A8J4DMQ8</accession>
<evidence type="ECO:0000313" key="3">
    <source>
        <dbReference type="Proteomes" id="UP000652013"/>
    </source>
</evidence>
<evidence type="ECO:0000313" key="2">
    <source>
        <dbReference type="EMBL" id="GIJ06420.1"/>
    </source>
</evidence>
<reference evidence="2" key="1">
    <citation type="submission" date="2021-01" db="EMBL/GenBank/DDBJ databases">
        <title>Whole genome shotgun sequence of Spirilliplanes yamanashiensis NBRC 15828.</title>
        <authorList>
            <person name="Komaki H."/>
            <person name="Tamura T."/>
        </authorList>
    </citation>
    <scope>NUCLEOTIDE SEQUENCE</scope>
    <source>
        <strain evidence="2">NBRC 15828</strain>
    </source>
</reference>
<sequence length="415" mass="45846">MNSSATAYLGPDHGRWRPDTWQDLLDAAAGGLLDESHWVDLKRELPTGKPKHNTDLAKDLASLAVDGGLLVIGIEDDESRAGEVCGVELAKLADRVDQVARDKVRPRLDVRSTEIADPDRPGWGCLLVHVPASSRAPHMVDYVYYGRGDRANTKLGDDDVRRIHREREAGHRHVEQALEDLVAHCPVPASQHESGHLYVLVQPATAADDVLVPLLTDPNFTHLVVGMNQEIAREFGLTRIDPALYEANRRRQHAEGVALTSGLGLAQLIERYVLELVVRESGTVSLICGRGTDIEHGYRFFPRPEPQKVVHPGVILSLTHAVLALSGRIADQYAGYQGEWNIGVRLTGLADAVAWDHTQGMHLELKDAVYGRERYQRVTTAVTDDLIAQPQQVVERLLGPLLRGLGVGHRHLPYR</sequence>
<feature type="domain" description="Schlafen AlbA-2" evidence="1">
    <location>
        <begin position="35"/>
        <end position="154"/>
    </location>
</feature>
<dbReference type="InterPro" id="IPR038461">
    <property type="entry name" value="Schlafen_AlbA_2_dom_sf"/>
</dbReference>
<proteinExistence type="predicted"/>
<comment type="caution">
    <text evidence="2">The sequence shown here is derived from an EMBL/GenBank/DDBJ whole genome shotgun (WGS) entry which is preliminary data.</text>
</comment>
<protein>
    <recommendedName>
        <fullName evidence="1">Schlafen AlbA-2 domain-containing protein</fullName>
    </recommendedName>
</protein>
<dbReference type="Pfam" id="PF04326">
    <property type="entry name" value="SLFN_AlbA_2"/>
    <property type="match status" value="1"/>
</dbReference>
<dbReference type="AlphaFoldDB" id="A0A8J4DMQ8"/>
<dbReference type="Proteomes" id="UP000652013">
    <property type="component" value="Unassembled WGS sequence"/>
</dbReference>
<name>A0A8J4DMQ8_9ACTN</name>
<keyword evidence="3" id="KW-1185">Reference proteome</keyword>
<gene>
    <name evidence="2" type="ORF">Sya03_57720</name>
</gene>
<dbReference type="InterPro" id="IPR007421">
    <property type="entry name" value="Schlafen_AlbA_2_dom"/>
</dbReference>
<organism evidence="2 3">
    <name type="scientific">Spirilliplanes yamanashiensis</name>
    <dbReference type="NCBI Taxonomy" id="42233"/>
    <lineage>
        <taxon>Bacteria</taxon>
        <taxon>Bacillati</taxon>
        <taxon>Actinomycetota</taxon>
        <taxon>Actinomycetes</taxon>
        <taxon>Micromonosporales</taxon>
        <taxon>Micromonosporaceae</taxon>
        <taxon>Spirilliplanes</taxon>
    </lineage>
</organism>